<evidence type="ECO:0000256" key="1">
    <source>
        <dbReference type="SAM" id="MobiDB-lite"/>
    </source>
</evidence>
<keyword evidence="3" id="KW-1185">Reference proteome</keyword>
<accession>A0ABY7EC25</accession>
<name>A0ABY7EC25_MYAAR</name>
<feature type="region of interest" description="Disordered" evidence="1">
    <location>
        <begin position="41"/>
        <end position="238"/>
    </location>
</feature>
<reference evidence="2" key="1">
    <citation type="submission" date="2022-11" db="EMBL/GenBank/DDBJ databases">
        <title>Centuries of genome instability and evolution in soft-shell clam transmissible cancer (bioRxiv).</title>
        <authorList>
            <person name="Hart S.F.M."/>
            <person name="Yonemitsu M.A."/>
            <person name="Giersch R.M."/>
            <person name="Beal B.F."/>
            <person name="Arriagada G."/>
            <person name="Davis B.W."/>
            <person name="Ostrander E.A."/>
            <person name="Goff S.P."/>
            <person name="Metzger M.J."/>
        </authorList>
    </citation>
    <scope>NUCLEOTIDE SEQUENCE</scope>
    <source>
        <strain evidence="2">MELC-2E11</strain>
        <tissue evidence="2">Siphon/mantle</tissue>
    </source>
</reference>
<feature type="compositionally biased region" description="Polar residues" evidence="1">
    <location>
        <begin position="116"/>
        <end position="127"/>
    </location>
</feature>
<dbReference type="EMBL" id="CP111017">
    <property type="protein sequence ID" value="WAR07573.1"/>
    <property type="molecule type" value="Genomic_DNA"/>
</dbReference>
<evidence type="ECO:0000313" key="3">
    <source>
        <dbReference type="Proteomes" id="UP001164746"/>
    </source>
</evidence>
<sequence length="238" mass="26443">MQRNVFVSQAMERNVHVSDSMQLNVYVSDSMQLNVYVSDSMERKHGKKKKKWMSARSDKEGARIQRQDFGNDDNQEQHDIEGEYSDGQCGSSNSSHSKNDYIEVEDPDNRERIERSTPNVSGSSKPTFVNPETPKDPDNRDRMKKSTPNVSGSSKPTFVKPETPKDGVQSTGGKINPLLDHPKTEIVPSDATSQSGISSRTYTDEQDLTGATNINVIGSDSGGDARYKRSPQKHTSSQ</sequence>
<protein>
    <submittedName>
        <fullName evidence="2">Uncharacterized protein</fullName>
    </submittedName>
</protein>
<dbReference type="Proteomes" id="UP001164746">
    <property type="component" value="Chromosome 6"/>
</dbReference>
<gene>
    <name evidence="2" type="ORF">MAR_017531</name>
</gene>
<feature type="compositionally biased region" description="Polar residues" evidence="1">
    <location>
        <begin position="146"/>
        <end position="156"/>
    </location>
</feature>
<feature type="compositionally biased region" description="Polar residues" evidence="1">
    <location>
        <begin position="209"/>
        <end position="218"/>
    </location>
</feature>
<feature type="compositionally biased region" description="Basic residues" evidence="1">
    <location>
        <begin position="44"/>
        <end position="53"/>
    </location>
</feature>
<evidence type="ECO:0000313" key="2">
    <source>
        <dbReference type="EMBL" id="WAR07573.1"/>
    </source>
</evidence>
<organism evidence="2 3">
    <name type="scientific">Mya arenaria</name>
    <name type="common">Soft-shell clam</name>
    <dbReference type="NCBI Taxonomy" id="6604"/>
    <lineage>
        <taxon>Eukaryota</taxon>
        <taxon>Metazoa</taxon>
        <taxon>Spiralia</taxon>
        <taxon>Lophotrochozoa</taxon>
        <taxon>Mollusca</taxon>
        <taxon>Bivalvia</taxon>
        <taxon>Autobranchia</taxon>
        <taxon>Heteroconchia</taxon>
        <taxon>Euheterodonta</taxon>
        <taxon>Imparidentia</taxon>
        <taxon>Neoheterodontei</taxon>
        <taxon>Myida</taxon>
        <taxon>Myoidea</taxon>
        <taxon>Myidae</taxon>
        <taxon>Mya</taxon>
    </lineage>
</organism>
<feature type="compositionally biased region" description="Basic and acidic residues" evidence="1">
    <location>
        <begin position="56"/>
        <end position="66"/>
    </location>
</feature>
<proteinExistence type="predicted"/>
<feature type="compositionally biased region" description="Basic and acidic residues" evidence="1">
    <location>
        <begin position="97"/>
        <end position="115"/>
    </location>
</feature>
<feature type="compositionally biased region" description="Polar residues" evidence="1">
    <location>
        <begin position="190"/>
        <end position="201"/>
    </location>
</feature>